<evidence type="ECO:0000256" key="7">
    <source>
        <dbReference type="ARBA" id="ARBA00022723"/>
    </source>
</evidence>
<gene>
    <name evidence="14" type="ORF">R3P38DRAFT_3427339</name>
</gene>
<dbReference type="GO" id="GO:0020037">
    <property type="term" value="F:heme binding"/>
    <property type="evidence" value="ECO:0007669"/>
    <property type="project" value="InterPro"/>
</dbReference>
<keyword evidence="11" id="KW-0503">Monooxygenase</keyword>
<dbReference type="InterPro" id="IPR050121">
    <property type="entry name" value="Cytochrome_P450_monoxygenase"/>
</dbReference>
<evidence type="ECO:0000256" key="9">
    <source>
        <dbReference type="ARBA" id="ARBA00023002"/>
    </source>
</evidence>
<dbReference type="GO" id="GO:0004497">
    <property type="term" value="F:monooxygenase activity"/>
    <property type="evidence" value="ECO:0007669"/>
    <property type="project" value="UniProtKB-KW"/>
</dbReference>
<evidence type="ECO:0000256" key="11">
    <source>
        <dbReference type="ARBA" id="ARBA00023033"/>
    </source>
</evidence>
<dbReference type="GO" id="GO:0016705">
    <property type="term" value="F:oxidoreductase activity, acting on paired donors, with incorporation or reduction of molecular oxygen"/>
    <property type="evidence" value="ECO:0007669"/>
    <property type="project" value="InterPro"/>
</dbReference>
<evidence type="ECO:0000256" key="4">
    <source>
        <dbReference type="ARBA" id="ARBA00010617"/>
    </source>
</evidence>
<accession>A0AAV9ZVV2</accession>
<dbReference type="InterPro" id="IPR001128">
    <property type="entry name" value="Cyt_P450"/>
</dbReference>
<dbReference type="EMBL" id="JAWWNJ010000105">
    <property type="protein sequence ID" value="KAK6992956.1"/>
    <property type="molecule type" value="Genomic_DNA"/>
</dbReference>
<comment type="caution">
    <text evidence="14">The sequence shown here is derived from an EMBL/GenBank/DDBJ whole genome shotgun (WGS) entry which is preliminary data.</text>
</comment>
<evidence type="ECO:0000256" key="5">
    <source>
        <dbReference type="ARBA" id="ARBA00022617"/>
    </source>
</evidence>
<dbReference type="GO" id="GO:0005506">
    <property type="term" value="F:iron ion binding"/>
    <property type="evidence" value="ECO:0007669"/>
    <property type="project" value="InterPro"/>
</dbReference>
<evidence type="ECO:0000313" key="15">
    <source>
        <dbReference type="Proteomes" id="UP001362999"/>
    </source>
</evidence>
<evidence type="ECO:0000256" key="13">
    <source>
        <dbReference type="PIRSR" id="PIRSR602403-1"/>
    </source>
</evidence>
<protein>
    <submittedName>
        <fullName evidence="14">Cytochrome P450</fullName>
    </submittedName>
</protein>
<comment type="similarity">
    <text evidence="4">Belongs to the cytochrome P450 family.</text>
</comment>
<dbReference type="PRINTS" id="PR00465">
    <property type="entry name" value="EP450IV"/>
</dbReference>
<keyword evidence="8" id="KW-1133">Transmembrane helix</keyword>
<keyword evidence="5 13" id="KW-0349">Heme</keyword>
<dbReference type="AlphaFoldDB" id="A0AAV9ZVV2"/>
<evidence type="ECO:0000256" key="10">
    <source>
        <dbReference type="ARBA" id="ARBA00023004"/>
    </source>
</evidence>
<keyword evidence="9" id="KW-0560">Oxidoreductase</keyword>
<dbReference type="Gene3D" id="1.10.630.10">
    <property type="entry name" value="Cytochrome P450"/>
    <property type="match status" value="1"/>
</dbReference>
<comment type="pathway">
    <text evidence="3">Secondary metabolite biosynthesis; terpenoid biosynthesis.</text>
</comment>
<dbReference type="PANTHER" id="PTHR24305">
    <property type="entry name" value="CYTOCHROME P450"/>
    <property type="match status" value="1"/>
</dbReference>
<sequence length="365" mass="39939">MRSDSDECARGSASSFLTRANTITSLSAFRHPFLPLDHQLSNPHPPTRCPAAAAANVDYPFSAQTAPRVASVNFFEFHICRPAVSTSITRHLTLSSVPIHAHNFLSLSRSLPPARAIPSRVHSLRAAGTDVYILTEKYTNQIPAFFFAGHETSSSALAWALQALSEKIDVQNKLREELLTVSTDNPGMDELNALPYLEIVVREILRVQSPVLSTERVATEDDVLPLSEPYVGKDGKSHESIPIRKGQTIHIPILAVNTDTSIWGEDALQFRPERWQNIPEAAAGIPNIWGNLLTFFAGPHNCIGFRFSVIEIKAILFILIRAFEFEAGVSSDSIGRAATGTVQKPVVLGNENGSGLPLIVKIYDV</sequence>
<keyword evidence="12" id="KW-0472">Membrane</keyword>
<evidence type="ECO:0000256" key="8">
    <source>
        <dbReference type="ARBA" id="ARBA00022989"/>
    </source>
</evidence>
<keyword evidence="10 13" id="KW-0408">Iron</keyword>
<dbReference type="Proteomes" id="UP001362999">
    <property type="component" value="Unassembled WGS sequence"/>
</dbReference>
<evidence type="ECO:0000256" key="1">
    <source>
        <dbReference type="ARBA" id="ARBA00001971"/>
    </source>
</evidence>
<reference evidence="14 15" key="1">
    <citation type="journal article" date="2024" name="J Genomics">
        <title>Draft genome sequencing and assembly of Favolaschia claudopus CIRM-BRFM 2984 isolated from oak limbs.</title>
        <authorList>
            <person name="Navarro D."/>
            <person name="Drula E."/>
            <person name="Chaduli D."/>
            <person name="Cazenave R."/>
            <person name="Ahrendt S."/>
            <person name="Wang J."/>
            <person name="Lipzen A."/>
            <person name="Daum C."/>
            <person name="Barry K."/>
            <person name="Grigoriev I.V."/>
            <person name="Favel A."/>
            <person name="Rosso M.N."/>
            <person name="Martin F."/>
        </authorList>
    </citation>
    <scope>NUCLEOTIDE SEQUENCE [LARGE SCALE GENOMIC DNA]</scope>
    <source>
        <strain evidence="14 15">CIRM-BRFM 2984</strain>
    </source>
</reference>
<dbReference type="InterPro" id="IPR036396">
    <property type="entry name" value="Cyt_P450_sf"/>
</dbReference>
<keyword evidence="6" id="KW-0812">Transmembrane</keyword>
<dbReference type="PRINTS" id="PR00385">
    <property type="entry name" value="P450"/>
</dbReference>
<evidence type="ECO:0000256" key="6">
    <source>
        <dbReference type="ARBA" id="ARBA00022692"/>
    </source>
</evidence>
<keyword evidence="15" id="KW-1185">Reference proteome</keyword>
<organism evidence="14 15">
    <name type="scientific">Favolaschia claudopus</name>
    <dbReference type="NCBI Taxonomy" id="2862362"/>
    <lineage>
        <taxon>Eukaryota</taxon>
        <taxon>Fungi</taxon>
        <taxon>Dikarya</taxon>
        <taxon>Basidiomycota</taxon>
        <taxon>Agaricomycotina</taxon>
        <taxon>Agaricomycetes</taxon>
        <taxon>Agaricomycetidae</taxon>
        <taxon>Agaricales</taxon>
        <taxon>Marasmiineae</taxon>
        <taxon>Mycenaceae</taxon>
        <taxon>Favolaschia</taxon>
    </lineage>
</organism>
<comment type="subcellular location">
    <subcellularLocation>
        <location evidence="2">Membrane</location>
    </subcellularLocation>
</comment>
<dbReference type="Pfam" id="PF00067">
    <property type="entry name" value="p450"/>
    <property type="match status" value="1"/>
</dbReference>
<dbReference type="GO" id="GO:0016020">
    <property type="term" value="C:membrane"/>
    <property type="evidence" value="ECO:0007669"/>
    <property type="project" value="UniProtKB-SubCell"/>
</dbReference>
<keyword evidence="7 13" id="KW-0479">Metal-binding</keyword>
<dbReference type="InterPro" id="IPR002403">
    <property type="entry name" value="Cyt_P450_E_grp-IV"/>
</dbReference>
<name>A0AAV9ZVV2_9AGAR</name>
<comment type="cofactor">
    <cofactor evidence="1 13">
        <name>heme</name>
        <dbReference type="ChEBI" id="CHEBI:30413"/>
    </cofactor>
</comment>
<evidence type="ECO:0000256" key="3">
    <source>
        <dbReference type="ARBA" id="ARBA00004721"/>
    </source>
</evidence>
<proteinExistence type="inferred from homology"/>
<evidence type="ECO:0000313" key="14">
    <source>
        <dbReference type="EMBL" id="KAK6992956.1"/>
    </source>
</evidence>
<dbReference type="SUPFAM" id="SSF48264">
    <property type="entry name" value="Cytochrome P450"/>
    <property type="match status" value="1"/>
</dbReference>
<evidence type="ECO:0000256" key="12">
    <source>
        <dbReference type="ARBA" id="ARBA00023136"/>
    </source>
</evidence>
<feature type="binding site" description="axial binding residue" evidence="13">
    <location>
        <position position="302"/>
    </location>
    <ligand>
        <name>heme</name>
        <dbReference type="ChEBI" id="CHEBI:30413"/>
    </ligand>
    <ligandPart>
        <name>Fe</name>
        <dbReference type="ChEBI" id="CHEBI:18248"/>
    </ligandPart>
</feature>
<dbReference type="PANTHER" id="PTHR24305:SF166">
    <property type="entry name" value="CYTOCHROME P450 12A4, MITOCHONDRIAL-RELATED"/>
    <property type="match status" value="1"/>
</dbReference>
<evidence type="ECO:0000256" key="2">
    <source>
        <dbReference type="ARBA" id="ARBA00004370"/>
    </source>
</evidence>